<proteinExistence type="predicted"/>
<dbReference type="InterPro" id="IPR004869">
    <property type="entry name" value="MMPL_dom"/>
</dbReference>
<keyword evidence="5 7" id="KW-0472">Membrane</keyword>
<dbReference type="InterPro" id="IPR050545">
    <property type="entry name" value="Mycobact_MmpL"/>
</dbReference>
<dbReference type="PANTHER" id="PTHR33406:SF13">
    <property type="entry name" value="MEMBRANE PROTEIN YDFJ"/>
    <property type="match status" value="1"/>
</dbReference>
<dbReference type="RefSeq" id="WP_101831899.1">
    <property type="nucleotide sequence ID" value="NZ_FZMO01000142.1"/>
</dbReference>
<dbReference type="PROSITE" id="PS50156">
    <property type="entry name" value="SSD"/>
    <property type="match status" value="1"/>
</dbReference>
<reference evidence="9 10" key="1">
    <citation type="submission" date="2017-06" db="EMBL/GenBank/DDBJ databases">
        <authorList>
            <person name="Kim H.J."/>
            <person name="Triplett B.A."/>
        </authorList>
    </citation>
    <scope>NUCLEOTIDE SEQUENCE [LARGE SCALE GENOMIC DNA]</scope>
    <source>
        <strain evidence="9">FRACA_ARgP5</strain>
    </source>
</reference>
<dbReference type="OrthoDB" id="7051771at2"/>
<feature type="transmembrane region" description="Helical" evidence="7">
    <location>
        <begin position="553"/>
        <end position="573"/>
    </location>
</feature>
<evidence type="ECO:0000259" key="8">
    <source>
        <dbReference type="PROSITE" id="PS50156"/>
    </source>
</evidence>
<dbReference type="Gene3D" id="1.20.1640.10">
    <property type="entry name" value="Multidrug efflux transporter AcrB transmembrane domain"/>
    <property type="match status" value="2"/>
</dbReference>
<feature type="transmembrane region" description="Helical" evidence="7">
    <location>
        <begin position="522"/>
        <end position="541"/>
    </location>
</feature>
<evidence type="ECO:0000256" key="1">
    <source>
        <dbReference type="ARBA" id="ARBA00004651"/>
    </source>
</evidence>
<feature type="transmembrane region" description="Helical" evidence="7">
    <location>
        <begin position="20"/>
        <end position="42"/>
    </location>
</feature>
<protein>
    <submittedName>
        <fullName evidence="9">MmpL domain protein</fullName>
    </submittedName>
</protein>
<feature type="region of interest" description="Disordered" evidence="6">
    <location>
        <begin position="735"/>
        <end position="772"/>
    </location>
</feature>
<evidence type="ECO:0000313" key="10">
    <source>
        <dbReference type="Proteomes" id="UP000234331"/>
    </source>
</evidence>
<sequence>MKQFARRVGDMSARRPKRTIAAWGLVAVLMLALAGTVGGSFIDDFVAPGSQSEKAMTLLEERFPDAAGGSATAVFAVPHGQRLEGSRAVVEATATRIGRVNHVVAVTNPFSAGAVSPTGRIGYAEIRFDVPTTEVSQGVLAAITDAMRPARVNGVQAELGGDAAFINADAQTSGIEVVGLAAALVVLVVAFGSVVAALVPIVLALVTVAAGVGGIMLLAGIAEVSSAAPTIGAMVGLGVGIDYALFIVARYRENRAVGQDSPSALSDAMASSGSAVLLAGGTVVVAMTALTLTGLGFLTSIGLSTSLVVMFAVASALTLLPALLSLLGDRVDAGRIPGRRGRASTGSAHTTAWWRFAHRVARRPWPYLLAAAAMLLALAAPALSMRTGFPDAGDDSPHTSHRRAYDLLADGFGPGVNAPLLIVADLRSANAGAGTGAQGGRDALPALAQRINADPGIATVNEPRFSPAGDTAVLRAFPTTAPADRATSDTLARIREIVPGNVAVSGLTAMTDDLTRQLTDTLPTFVAAILAASFLLLMVVFRSIAVPLKAALLNLLSIGAAYGVVVAVFQWGWFGGLFGLDDTYLIASPLPTIFFAVLFGLSIDYEVFLLSRIREEYVATGDSSESVARGMAGTGRVITSAALIMTVVFLGFVANPAPMVRMLGLGLASAIVLDATLVRMVLVPATMALLGRANWWLPRWLDRLLPGARSDGAGVPPQSGPELVNATTAAAIESPRARLMHSPMSGSRRREDHLAPPAAETDQPHFHSRRAS</sequence>
<evidence type="ECO:0000256" key="2">
    <source>
        <dbReference type="ARBA" id="ARBA00022475"/>
    </source>
</evidence>
<organism evidence="9 10">
    <name type="scientific">Frankia canadensis</name>
    <dbReference type="NCBI Taxonomy" id="1836972"/>
    <lineage>
        <taxon>Bacteria</taxon>
        <taxon>Bacillati</taxon>
        <taxon>Actinomycetota</taxon>
        <taxon>Actinomycetes</taxon>
        <taxon>Frankiales</taxon>
        <taxon>Frankiaceae</taxon>
        <taxon>Frankia</taxon>
    </lineage>
</organism>
<feature type="transmembrane region" description="Helical" evidence="7">
    <location>
        <begin position="593"/>
        <end position="613"/>
    </location>
</feature>
<accession>A0A2I2KR84</accession>
<feature type="transmembrane region" description="Helical" evidence="7">
    <location>
        <begin position="634"/>
        <end position="654"/>
    </location>
</feature>
<keyword evidence="2" id="KW-1003">Cell membrane</keyword>
<comment type="subcellular location">
    <subcellularLocation>
        <location evidence="1">Cell membrane</location>
        <topology evidence="1">Multi-pass membrane protein</topology>
    </subcellularLocation>
</comment>
<evidence type="ECO:0000256" key="6">
    <source>
        <dbReference type="SAM" id="MobiDB-lite"/>
    </source>
</evidence>
<dbReference type="Proteomes" id="UP000234331">
    <property type="component" value="Unassembled WGS sequence"/>
</dbReference>
<dbReference type="AlphaFoldDB" id="A0A2I2KR84"/>
<keyword evidence="4 7" id="KW-1133">Transmembrane helix</keyword>
<dbReference type="GO" id="GO:0005886">
    <property type="term" value="C:plasma membrane"/>
    <property type="evidence" value="ECO:0007669"/>
    <property type="project" value="UniProtKB-SubCell"/>
</dbReference>
<feature type="transmembrane region" description="Helical" evidence="7">
    <location>
        <begin position="228"/>
        <end position="249"/>
    </location>
</feature>
<evidence type="ECO:0000256" key="5">
    <source>
        <dbReference type="ARBA" id="ARBA00023136"/>
    </source>
</evidence>
<dbReference type="EMBL" id="FZMO01000142">
    <property type="protein sequence ID" value="SNQ48177.1"/>
    <property type="molecule type" value="Genomic_DNA"/>
</dbReference>
<feature type="transmembrane region" description="Helical" evidence="7">
    <location>
        <begin position="365"/>
        <end position="383"/>
    </location>
</feature>
<feature type="transmembrane region" description="Helical" evidence="7">
    <location>
        <begin position="202"/>
        <end position="222"/>
    </location>
</feature>
<name>A0A2I2KR84_9ACTN</name>
<gene>
    <name evidence="9" type="ORF">FRACA_2260004</name>
</gene>
<feature type="transmembrane region" description="Helical" evidence="7">
    <location>
        <begin position="177"/>
        <end position="195"/>
    </location>
</feature>
<keyword evidence="10" id="KW-1185">Reference proteome</keyword>
<evidence type="ECO:0000313" key="9">
    <source>
        <dbReference type="EMBL" id="SNQ48177.1"/>
    </source>
</evidence>
<dbReference type="PANTHER" id="PTHR33406">
    <property type="entry name" value="MEMBRANE PROTEIN MJ1562-RELATED"/>
    <property type="match status" value="1"/>
</dbReference>
<dbReference type="SUPFAM" id="SSF82866">
    <property type="entry name" value="Multidrug efflux transporter AcrB transmembrane domain"/>
    <property type="match status" value="2"/>
</dbReference>
<feature type="transmembrane region" description="Helical" evidence="7">
    <location>
        <begin position="666"/>
        <end position="690"/>
    </location>
</feature>
<dbReference type="Pfam" id="PF03176">
    <property type="entry name" value="MMPL"/>
    <property type="match status" value="2"/>
</dbReference>
<evidence type="ECO:0000256" key="4">
    <source>
        <dbReference type="ARBA" id="ARBA00022989"/>
    </source>
</evidence>
<feature type="transmembrane region" description="Helical" evidence="7">
    <location>
        <begin position="307"/>
        <end position="327"/>
    </location>
</feature>
<dbReference type="InterPro" id="IPR000731">
    <property type="entry name" value="SSD"/>
</dbReference>
<feature type="transmembrane region" description="Helical" evidence="7">
    <location>
        <begin position="275"/>
        <end position="301"/>
    </location>
</feature>
<evidence type="ECO:0000256" key="7">
    <source>
        <dbReference type="SAM" id="Phobius"/>
    </source>
</evidence>
<keyword evidence="3 7" id="KW-0812">Transmembrane</keyword>
<feature type="domain" description="SSD" evidence="8">
    <location>
        <begin position="214"/>
        <end position="326"/>
    </location>
</feature>
<evidence type="ECO:0000256" key="3">
    <source>
        <dbReference type="ARBA" id="ARBA00022692"/>
    </source>
</evidence>